<keyword evidence="2" id="KW-1185">Reference proteome</keyword>
<comment type="caution">
    <text evidence="1">The sequence shown here is derived from an EMBL/GenBank/DDBJ whole genome shotgun (WGS) entry which is preliminary data.</text>
</comment>
<protein>
    <submittedName>
        <fullName evidence="1">Uncharacterized protein</fullName>
    </submittedName>
</protein>
<reference evidence="1" key="1">
    <citation type="submission" date="2018-11" db="EMBL/GenBank/DDBJ databases">
        <authorList>
            <consortium name="Pathogen Informatics"/>
        </authorList>
    </citation>
    <scope>NUCLEOTIDE SEQUENCE</scope>
</reference>
<evidence type="ECO:0000313" key="2">
    <source>
        <dbReference type="Proteomes" id="UP000784294"/>
    </source>
</evidence>
<accession>A0A448XR26</accession>
<dbReference type="EMBL" id="CAAALY010277013">
    <property type="protein sequence ID" value="VEL42840.1"/>
    <property type="molecule type" value="Genomic_DNA"/>
</dbReference>
<sequence length="144" mass="16041">MGPCAKRSTGLPPRRGLRDGACCGCALDPVTGPEALRGCKSELSLPLKCARESDAIAIRPGRWDVKRWDCIGEPVLNRNPPPVPRRPVGEDDSCVSTRTIGGANKWLSRQPDKDRLFIGRRYSQPTRMLRELCLRLQHQHNSTD</sequence>
<dbReference type="AlphaFoldDB" id="A0A448XR26"/>
<evidence type="ECO:0000313" key="1">
    <source>
        <dbReference type="EMBL" id="VEL42840.1"/>
    </source>
</evidence>
<proteinExistence type="predicted"/>
<organism evidence="1 2">
    <name type="scientific">Protopolystoma xenopodis</name>
    <dbReference type="NCBI Taxonomy" id="117903"/>
    <lineage>
        <taxon>Eukaryota</taxon>
        <taxon>Metazoa</taxon>
        <taxon>Spiralia</taxon>
        <taxon>Lophotrochozoa</taxon>
        <taxon>Platyhelminthes</taxon>
        <taxon>Monogenea</taxon>
        <taxon>Polyopisthocotylea</taxon>
        <taxon>Polystomatidea</taxon>
        <taxon>Polystomatidae</taxon>
        <taxon>Protopolystoma</taxon>
    </lineage>
</organism>
<gene>
    <name evidence="1" type="ORF">PXEA_LOCUS36280</name>
</gene>
<dbReference type="Proteomes" id="UP000784294">
    <property type="component" value="Unassembled WGS sequence"/>
</dbReference>
<name>A0A448XR26_9PLAT</name>